<dbReference type="EMBL" id="KL660239">
    <property type="protein sequence ID" value="KFA67188.1"/>
    <property type="molecule type" value="Genomic_DNA"/>
</dbReference>
<dbReference type="Proteomes" id="UP000028524">
    <property type="component" value="Unassembled WGS sequence"/>
</dbReference>
<gene>
    <name evidence="1" type="ORF">S40285_10287</name>
</gene>
<protein>
    <submittedName>
        <fullName evidence="1">Uncharacterized protein</fullName>
    </submittedName>
</protein>
<reference evidence="1 2" key="1">
    <citation type="journal article" date="2014" name="BMC Genomics">
        <title>Comparative genome sequencing reveals chemotype-specific gene clusters in the toxigenic black mold Stachybotrys.</title>
        <authorList>
            <person name="Semeiks J."/>
            <person name="Borek D."/>
            <person name="Otwinowski Z."/>
            <person name="Grishin N.V."/>
        </authorList>
    </citation>
    <scope>NUCLEOTIDE SEQUENCE [LARGE SCALE GENOMIC DNA]</scope>
    <source>
        <strain evidence="1 2">IBT 40285</strain>
    </source>
</reference>
<evidence type="ECO:0000313" key="1">
    <source>
        <dbReference type="EMBL" id="KFA67188.1"/>
    </source>
</evidence>
<sequence>MHIRVPRKPPPVPPILVLPHHQQHLAALEEGHIVPLTHEPRRQPHVPPPGAYQRPVHPQHPRLLLAVPQHPKSHPRPLVPDLARCSYPCCDLLTTMSPARHGPRRTVYVETEVVGTELDSRRPVRNPRRQVTGRSFIVSSPRETQYIQVPLQSNTINHGLRIHIYNVHIIIRPQPQTLCPADPLPGRIGGCPAGPAGAAYAAASCPAAQSRPAALGSQAEVGRAPNANVLSPRMVFDATDDQLILRVSPAVAECLVLCWVPDICFFDAAADSLMLRTRKYSEKADRLRPKSPVRMRWGFCTIH</sequence>
<keyword evidence="2" id="KW-1185">Reference proteome</keyword>
<organism evidence="1 2">
    <name type="scientific">Stachybotrys chlorohalonatus (strain IBT 40285)</name>
    <dbReference type="NCBI Taxonomy" id="1283841"/>
    <lineage>
        <taxon>Eukaryota</taxon>
        <taxon>Fungi</taxon>
        <taxon>Dikarya</taxon>
        <taxon>Ascomycota</taxon>
        <taxon>Pezizomycotina</taxon>
        <taxon>Sordariomycetes</taxon>
        <taxon>Hypocreomycetidae</taxon>
        <taxon>Hypocreales</taxon>
        <taxon>Stachybotryaceae</taxon>
        <taxon>Stachybotrys</taxon>
    </lineage>
</organism>
<dbReference type="HOGENOM" id="CLU_918828_0_0_1"/>
<name>A0A084QTA3_STAC4</name>
<dbReference type="InParanoid" id="A0A084QTA3"/>
<evidence type="ECO:0000313" key="2">
    <source>
        <dbReference type="Proteomes" id="UP000028524"/>
    </source>
</evidence>
<dbReference type="AlphaFoldDB" id="A0A084QTA3"/>
<accession>A0A084QTA3</accession>
<proteinExistence type="predicted"/>